<dbReference type="Proteomes" id="UP000305674">
    <property type="component" value="Unassembled WGS sequence"/>
</dbReference>
<evidence type="ECO:0000313" key="2">
    <source>
        <dbReference type="EMBL" id="TKB47787.1"/>
    </source>
</evidence>
<comment type="caution">
    <text evidence="2">The sequence shown here is derived from an EMBL/GenBank/DDBJ whole genome shotgun (WGS) entry which is preliminary data.</text>
</comment>
<name>A0A4U1BAJ0_9GAMM</name>
<feature type="compositionally biased region" description="Low complexity" evidence="1">
    <location>
        <begin position="15"/>
        <end position="24"/>
    </location>
</feature>
<feature type="region of interest" description="Disordered" evidence="1">
    <location>
        <begin position="1"/>
        <end position="24"/>
    </location>
</feature>
<evidence type="ECO:0000256" key="1">
    <source>
        <dbReference type="SAM" id="MobiDB-lite"/>
    </source>
</evidence>
<dbReference type="AlphaFoldDB" id="A0A4U1BAJ0"/>
<dbReference type="OrthoDB" id="6267238at2"/>
<proteinExistence type="predicted"/>
<dbReference type="RefSeq" id="WP_136854122.1">
    <property type="nucleotide sequence ID" value="NZ_SWCI01000012.1"/>
</dbReference>
<keyword evidence="3" id="KW-1185">Reference proteome</keyword>
<evidence type="ECO:0000313" key="3">
    <source>
        <dbReference type="Proteomes" id="UP000305674"/>
    </source>
</evidence>
<protein>
    <recommendedName>
        <fullName evidence="4">Flagellar FliJ protein</fullName>
    </recommendedName>
</protein>
<gene>
    <name evidence="2" type="ORF">FCL40_15045</name>
</gene>
<accession>A0A4U1BAJ0</accession>
<evidence type="ECO:0008006" key="4">
    <source>
        <dbReference type="Google" id="ProtNLM"/>
    </source>
</evidence>
<dbReference type="EMBL" id="SWCI01000012">
    <property type="protein sequence ID" value="TKB47787.1"/>
    <property type="molecule type" value="Genomic_DNA"/>
</dbReference>
<reference evidence="2 3" key="1">
    <citation type="submission" date="2019-04" db="EMBL/GenBank/DDBJ databases">
        <authorList>
            <person name="Hwang J.C."/>
        </authorList>
    </citation>
    <scope>NUCLEOTIDE SEQUENCE [LARGE SCALE GENOMIC DNA]</scope>
    <source>
        <strain evidence="2 3">IMCC35001</strain>
    </source>
</reference>
<sequence length="143" mass="16642">MQRKIQRLREKQEKQMAQLGQQRQRGQVRLAQLERRRLGLETALLASARAPDSGNPLAWQNRGHWQAQLIPASAKLVREQGLAEQEQGRLSRLWQHALSRRQGLAWLEQQRHQLGVHRRQKAEQQQQDEAGGRNVSVSRGQRR</sequence>
<feature type="region of interest" description="Disordered" evidence="1">
    <location>
        <begin position="115"/>
        <end position="143"/>
    </location>
</feature>
<organism evidence="2 3">
    <name type="scientific">Ferrimonas sediminicola</name>
    <dbReference type="NCBI Taxonomy" id="2569538"/>
    <lineage>
        <taxon>Bacteria</taxon>
        <taxon>Pseudomonadati</taxon>
        <taxon>Pseudomonadota</taxon>
        <taxon>Gammaproteobacteria</taxon>
        <taxon>Alteromonadales</taxon>
        <taxon>Ferrimonadaceae</taxon>
        <taxon>Ferrimonas</taxon>
    </lineage>
</organism>